<dbReference type="SMART" id="SM00327">
    <property type="entry name" value="VWA"/>
    <property type="match status" value="1"/>
</dbReference>
<sequence length="884" mass="96596">MTQEEYDEYIHGRSDFIKAAKKDSSDERKIDVIHRRLHKDILHNPVVMLNFCPDLKSISSDLRKVHGEFIFLIDRSGSMSGVNINCVKDAMVVILKSLVPGCFFNIIGFGSTFKSLFTTSQNYEEEALALACDYVRKIRADMGGTNVLAPLSWILREPMFSGHPRLLFLLTDGATSNTGKVIELVRSHARYIRCFTFGIGPKACRRLVQGLARVSKGTAEFLAEGERLQPKMIKSLKKTMSPVLSDISIEWLFPETKEVLLSPVGNTFLFPGDSLIGYSVVCDATRYHANPKSDKRRRYSMMRSIESASSVFYQSQEEDAVKTGSDFPGSYREAPLSDSYQDSMPDSPVPTEHDAVAMDCKTSPRRRAYSTNQITDYNPAKKVFTPSDPSSVVAKNPLRRAKVQELIGQMSPEHEAQWRNDYQLESLCASSSSGRQAGCHRPLAQQEEDSELHLQPQENPPPSGIGAPPAARSSAGEDGSRSSTDSPSVGSVGDTGSGRKYQLYAIHTSKACNILSKYTAFIPIDLDTNEYLQTCIEYINGGEGLKRGSHSRSRSGSSKNRGYSIGLGRSQSGGMSEEADDVLLPNNGEEGVSPCSTPTSSGWERSSFTDIFQRSPSVTSDQSQKLVESLFSARLALSRTRLLSRAARGFMGRSHSKSGDSIGESDNENKDYIPLSASGAFPLDTALCDAIGVPMNKLKWTSPFTSHRSSLGHLPPSSGRRAESVDDGLRSPCESEANQPPAEPTAGIYSPSQLSRSLWTDAGPSTASEPPFSPHAQVDSGRGSVSGSLEAASPSSGPKRMLDPGSMVWATAVALAWLEHSSASHFIEWELVAAKASMWLTAQDIPEGRDLASVKAAANQLFMILRHWDENLQLNMLCYNPNSV</sequence>
<feature type="domain" description="VWFA" evidence="2">
    <location>
        <begin position="68"/>
        <end position="236"/>
    </location>
</feature>
<feature type="compositionally biased region" description="Polar residues" evidence="1">
    <location>
        <begin position="594"/>
        <end position="606"/>
    </location>
</feature>
<dbReference type="Gene3D" id="3.40.50.410">
    <property type="entry name" value="von Willebrand factor, type A domain"/>
    <property type="match status" value="1"/>
</dbReference>
<feature type="region of interest" description="Disordered" evidence="1">
    <location>
        <begin position="433"/>
        <end position="497"/>
    </location>
</feature>
<feature type="compositionally biased region" description="Low complexity" evidence="1">
    <location>
        <begin position="464"/>
        <end position="476"/>
    </location>
</feature>
<gene>
    <name evidence="3" type="primary">VWA5B1_2</name>
    <name evidence="3" type="ORF">EYF80_005432</name>
</gene>
<dbReference type="Proteomes" id="UP000314294">
    <property type="component" value="Unassembled WGS sequence"/>
</dbReference>
<accession>A0A4Z2J2I5</accession>
<feature type="region of interest" description="Disordered" evidence="1">
    <location>
        <begin position="316"/>
        <end position="374"/>
    </location>
</feature>
<feature type="compositionally biased region" description="Basic and acidic residues" evidence="1">
    <location>
        <begin position="720"/>
        <end position="729"/>
    </location>
</feature>
<dbReference type="InterPro" id="IPR036465">
    <property type="entry name" value="vWFA_dom_sf"/>
</dbReference>
<dbReference type="Pfam" id="PF13768">
    <property type="entry name" value="VWA_3"/>
    <property type="match status" value="1"/>
</dbReference>
<feature type="region of interest" description="Disordered" evidence="1">
    <location>
        <begin position="543"/>
        <end position="606"/>
    </location>
</feature>
<evidence type="ECO:0000256" key="1">
    <source>
        <dbReference type="SAM" id="MobiDB-lite"/>
    </source>
</evidence>
<proteinExistence type="predicted"/>
<dbReference type="PANTHER" id="PTHR46299:SF1">
    <property type="entry name" value="VON WILLEBRAND FACTOR A DOMAIN-CONTAINING PROTEIN 5B1"/>
    <property type="match status" value="1"/>
</dbReference>
<dbReference type="PROSITE" id="PS50234">
    <property type="entry name" value="VWFA"/>
    <property type="match status" value="1"/>
</dbReference>
<keyword evidence="4" id="KW-1185">Reference proteome</keyword>
<evidence type="ECO:0000313" key="3">
    <source>
        <dbReference type="EMBL" id="TNN84439.1"/>
    </source>
</evidence>
<protein>
    <submittedName>
        <fullName evidence="3">von Willebrand factor A domain-containing protein 5B1</fullName>
    </submittedName>
</protein>
<reference evidence="3 4" key="1">
    <citation type="submission" date="2019-03" db="EMBL/GenBank/DDBJ databases">
        <title>First draft genome of Liparis tanakae, snailfish: a comprehensive survey of snailfish specific genes.</title>
        <authorList>
            <person name="Kim W."/>
            <person name="Song I."/>
            <person name="Jeong J.-H."/>
            <person name="Kim D."/>
            <person name="Kim S."/>
            <person name="Ryu S."/>
            <person name="Song J.Y."/>
            <person name="Lee S.K."/>
        </authorList>
    </citation>
    <scope>NUCLEOTIDE SEQUENCE [LARGE SCALE GENOMIC DNA]</scope>
    <source>
        <tissue evidence="3">Muscle</tissue>
    </source>
</reference>
<evidence type="ECO:0000313" key="4">
    <source>
        <dbReference type="Proteomes" id="UP000314294"/>
    </source>
</evidence>
<evidence type="ECO:0000259" key="2">
    <source>
        <dbReference type="PROSITE" id="PS50234"/>
    </source>
</evidence>
<dbReference type="AlphaFoldDB" id="A0A4Z2J2I5"/>
<dbReference type="OrthoDB" id="1729737at2759"/>
<feature type="region of interest" description="Disordered" evidence="1">
    <location>
        <begin position="705"/>
        <end position="801"/>
    </location>
</feature>
<dbReference type="PANTHER" id="PTHR46299">
    <property type="entry name" value="VON WILLEBRAND FACTOR A DOMAIN-CONTAINING PROTEIN 5B2-RELATED"/>
    <property type="match status" value="1"/>
</dbReference>
<dbReference type="EMBL" id="SRLO01000027">
    <property type="protein sequence ID" value="TNN84439.1"/>
    <property type="molecule type" value="Genomic_DNA"/>
</dbReference>
<feature type="compositionally biased region" description="Low complexity" evidence="1">
    <location>
        <begin position="554"/>
        <end position="564"/>
    </location>
</feature>
<name>A0A4Z2J2I5_9TELE</name>
<dbReference type="InterPro" id="IPR002035">
    <property type="entry name" value="VWF_A"/>
</dbReference>
<dbReference type="InterPro" id="IPR052627">
    <property type="entry name" value="VWA_domain-containing"/>
</dbReference>
<organism evidence="3 4">
    <name type="scientific">Liparis tanakae</name>
    <name type="common">Tanaka's snailfish</name>
    <dbReference type="NCBI Taxonomy" id="230148"/>
    <lineage>
        <taxon>Eukaryota</taxon>
        <taxon>Metazoa</taxon>
        <taxon>Chordata</taxon>
        <taxon>Craniata</taxon>
        <taxon>Vertebrata</taxon>
        <taxon>Euteleostomi</taxon>
        <taxon>Actinopterygii</taxon>
        <taxon>Neopterygii</taxon>
        <taxon>Teleostei</taxon>
        <taxon>Neoteleostei</taxon>
        <taxon>Acanthomorphata</taxon>
        <taxon>Eupercaria</taxon>
        <taxon>Perciformes</taxon>
        <taxon>Cottioidei</taxon>
        <taxon>Cottales</taxon>
        <taxon>Liparidae</taxon>
        <taxon>Liparis</taxon>
    </lineage>
</organism>
<feature type="compositionally biased region" description="Polar residues" evidence="1">
    <location>
        <begin position="750"/>
        <end position="768"/>
    </location>
</feature>
<dbReference type="SUPFAM" id="SSF53300">
    <property type="entry name" value="vWA-like"/>
    <property type="match status" value="1"/>
</dbReference>
<comment type="caution">
    <text evidence="3">The sequence shown here is derived from an EMBL/GenBank/DDBJ whole genome shotgun (WGS) entry which is preliminary data.</text>
</comment>